<organism evidence="2 3">
    <name type="scientific">Pseudonocardia hierapolitana</name>
    <dbReference type="NCBI Taxonomy" id="1128676"/>
    <lineage>
        <taxon>Bacteria</taxon>
        <taxon>Bacillati</taxon>
        <taxon>Actinomycetota</taxon>
        <taxon>Actinomycetes</taxon>
        <taxon>Pseudonocardiales</taxon>
        <taxon>Pseudonocardiaceae</taxon>
        <taxon>Pseudonocardia</taxon>
    </lineage>
</organism>
<dbReference type="Proteomes" id="UP000321261">
    <property type="component" value="Unassembled WGS sequence"/>
</dbReference>
<evidence type="ECO:0000313" key="2">
    <source>
        <dbReference type="EMBL" id="TWF76861.1"/>
    </source>
</evidence>
<gene>
    <name evidence="2" type="ORF">FHX44_112759</name>
</gene>
<name>A0A561SPU5_9PSEU</name>
<dbReference type="CDD" id="cd02199">
    <property type="entry name" value="YjgF_YER057c_UK114_like_1"/>
    <property type="match status" value="1"/>
</dbReference>
<dbReference type="EMBL" id="VIWU01000001">
    <property type="protein sequence ID" value="TWF76861.1"/>
    <property type="molecule type" value="Genomic_DNA"/>
</dbReference>
<feature type="domain" description="Endoribonuclease L-PSP/chorismate mutase-like" evidence="1">
    <location>
        <begin position="8"/>
        <end position="146"/>
    </location>
</feature>
<dbReference type="AlphaFoldDB" id="A0A561SPU5"/>
<dbReference type="InterPro" id="IPR035959">
    <property type="entry name" value="RutC-like_sf"/>
</dbReference>
<sequence length="160" mass="15943">MSAPATAEGRLARLGLELPAPPAAVAAFEPVVRIGTTVYVSGQIATRDGLVVTGRLGDDVDVAAGQEAARLCGMNVLAQLRSAAGSLDAVQRLVKVTVFIACTPGFTEQPQVADGASRLFADVLGAAGAHARAAVGVSALPAGSAVEVEAVAVLRTDGPS</sequence>
<dbReference type="PANTHER" id="PTHR43760:SF1">
    <property type="entry name" value="ENDORIBONUCLEASE L-PSP_CHORISMATE MUTASE-LIKE DOMAIN-CONTAINING PROTEIN"/>
    <property type="match status" value="1"/>
</dbReference>
<dbReference type="RefSeq" id="WP_147256137.1">
    <property type="nucleotide sequence ID" value="NZ_VIWU01000001.1"/>
</dbReference>
<dbReference type="Pfam" id="PF14588">
    <property type="entry name" value="YjgF_endoribonc"/>
    <property type="match status" value="1"/>
</dbReference>
<reference evidence="2 3" key="1">
    <citation type="submission" date="2019-06" db="EMBL/GenBank/DDBJ databases">
        <title>Sequencing the genomes of 1000 actinobacteria strains.</title>
        <authorList>
            <person name="Klenk H.-P."/>
        </authorList>
    </citation>
    <scope>NUCLEOTIDE SEQUENCE [LARGE SCALE GENOMIC DNA]</scope>
    <source>
        <strain evidence="2 3">DSM 45671</strain>
    </source>
</reference>
<dbReference type="OrthoDB" id="9806229at2"/>
<dbReference type="InterPro" id="IPR013813">
    <property type="entry name" value="Endoribo_LPSP/chorism_mut-like"/>
</dbReference>
<dbReference type="Gene3D" id="3.30.1330.40">
    <property type="entry name" value="RutC-like"/>
    <property type="match status" value="1"/>
</dbReference>
<comment type="caution">
    <text evidence="2">The sequence shown here is derived from an EMBL/GenBank/DDBJ whole genome shotgun (WGS) entry which is preliminary data.</text>
</comment>
<evidence type="ECO:0000313" key="3">
    <source>
        <dbReference type="Proteomes" id="UP000321261"/>
    </source>
</evidence>
<dbReference type="PANTHER" id="PTHR43760">
    <property type="entry name" value="ENDORIBONUCLEASE-RELATED"/>
    <property type="match status" value="1"/>
</dbReference>
<evidence type="ECO:0000259" key="1">
    <source>
        <dbReference type="Pfam" id="PF14588"/>
    </source>
</evidence>
<protein>
    <submittedName>
        <fullName evidence="2">Enamine deaminase RidA (YjgF/YER057c/UK114 family)</fullName>
    </submittedName>
</protein>
<accession>A0A561SPU5</accession>
<dbReference type="SUPFAM" id="SSF55298">
    <property type="entry name" value="YjgF-like"/>
    <property type="match status" value="1"/>
</dbReference>
<proteinExistence type="predicted"/>
<keyword evidence="3" id="KW-1185">Reference proteome</keyword>